<gene>
    <name evidence="4" type="ORF">CUNI_LOCUS12764</name>
</gene>
<dbReference type="EMBL" id="CAJHNH020002610">
    <property type="protein sequence ID" value="CAG5127206.1"/>
    <property type="molecule type" value="Genomic_DNA"/>
</dbReference>
<dbReference type="InterPro" id="IPR004827">
    <property type="entry name" value="bZIP"/>
</dbReference>
<evidence type="ECO:0000313" key="5">
    <source>
        <dbReference type="Proteomes" id="UP000678393"/>
    </source>
</evidence>
<dbReference type="Proteomes" id="UP000678393">
    <property type="component" value="Unassembled WGS sequence"/>
</dbReference>
<sequence length="406" mass="44864">METQNVRFLPFIDSTECDDFVNVEELLTGDNYPSFLVGSDVSLTNFNILESDEVFSCVEGHILHADSDQKEKAESVAEKSPWHESDSGVSGMSETLSFLGSPPDSYLAVTNVGKDFQEKIIKCESGNSLSSEFEPQTSDELIEYLFGQMGNKSTTAPDIAKNDENATPLSSSGRPVRLSSRKKMWDADFTLIDSDDSDEPKQDRTKPVSRAAKPLSNKNEASAPFSRGKVVNIVKVLKPHCSDATDDDIIHALDDRSKKNAQQAKLNREKKKAYIKSLENDREHLLKENTELSSQLEGMTKKMQNLEAEVDYLKSVLANSSALSGLLKNISNVKEVKLTSSFNSRKRGYANDHSYNLVDGRGVKKIKEDSTRAGVCLHVNDGAASLEFCAHCASLSRRTHSYSDLS</sequence>
<dbReference type="OrthoDB" id="6606299at2759"/>
<name>A0A8S3ZJ31_9EUPU</name>
<evidence type="ECO:0000256" key="1">
    <source>
        <dbReference type="SAM" id="Coils"/>
    </source>
</evidence>
<evidence type="ECO:0000259" key="3">
    <source>
        <dbReference type="PROSITE" id="PS50217"/>
    </source>
</evidence>
<feature type="region of interest" description="Disordered" evidence="2">
    <location>
        <begin position="153"/>
        <end position="178"/>
    </location>
</feature>
<protein>
    <recommendedName>
        <fullName evidence="3">BZIP domain-containing protein</fullName>
    </recommendedName>
</protein>
<feature type="coiled-coil region" evidence="1">
    <location>
        <begin position="261"/>
        <end position="316"/>
    </location>
</feature>
<feature type="compositionally biased region" description="Basic and acidic residues" evidence="2">
    <location>
        <begin position="68"/>
        <end position="86"/>
    </location>
</feature>
<feature type="region of interest" description="Disordered" evidence="2">
    <location>
        <begin position="192"/>
        <end position="223"/>
    </location>
</feature>
<proteinExistence type="predicted"/>
<dbReference type="InterPro" id="IPR046347">
    <property type="entry name" value="bZIP_sf"/>
</dbReference>
<dbReference type="PROSITE" id="PS50217">
    <property type="entry name" value="BZIP"/>
    <property type="match status" value="1"/>
</dbReference>
<dbReference type="Gene3D" id="1.20.5.170">
    <property type="match status" value="1"/>
</dbReference>
<keyword evidence="5" id="KW-1185">Reference proteome</keyword>
<feature type="region of interest" description="Disordered" evidence="2">
    <location>
        <begin position="68"/>
        <end position="89"/>
    </location>
</feature>
<evidence type="ECO:0000313" key="4">
    <source>
        <dbReference type="EMBL" id="CAG5127206.1"/>
    </source>
</evidence>
<keyword evidence="1" id="KW-0175">Coiled coil</keyword>
<evidence type="ECO:0000256" key="2">
    <source>
        <dbReference type="SAM" id="MobiDB-lite"/>
    </source>
</evidence>
<dbReference type="GO" id="GO:0003700">
    <property type="term" value="F:DNA-binding transcription factor activity"/>
    <property type="evidence" value="ECO:0007669"/>
    <property type="project" value="InterPro"/>
</dbReference>
<accession>A0A8S3ZJ31</accession>
<organism evidence="4 5">
    <name type="scientific">Candidula unifasciata</name>
    <dbReference type="NCBI Taxonomy" id="100452"/>
    <lineage>
        <taxon>Eukaryota</taxon>
        <taxon>Metazoa</taxon>
        <taxon>Spiralia</taxon>
        <taxon>Lophotrochozoa</taxon>
        <taxon>Mollusca</taxon>
        <taxon>Gastropoda</taxon>
        <taxon>Heterobranchia</taxon>
        <taxon>Euthyneura</taxon>
        <taxon>Panpulmonata</taxon>
        <taxon>Eupulmonata</taxon>
        <taxon>Stylommatophora</taxon>
        <taxon>Helicina</taxon>
        <taxon>Helicoidea</taxon>
        <taxon>Geomitridae</taxon>
        <taxon>Candidula</taxon>
    </lineage>
</organism>
<feature type="domain" description="BZIP" evidence="3">
    <location>
        <begin position="256"/>
        <end position="313"/>
    </location>
</feature>
<reference evidence="4" key="1">
    <citation type="submission" date="2021-04" db="EMBL/GenBank/DDBJ databases">
        <authorList>
            <consortium name="Molecular Ecology Group"/>
        </authorList>
    </citation>
    <scope>NUCLEOTIDE SEQUENCE</scope>
</reference>
<dbReference type="AlphaFoldDB" id="A0A8S3ZJ31"/>
<dbReference type="SUPFAM" id="SSF57959">
    <property type="entry name" value="Leucine zipper domain"/>
    <property type="match status" value="1"/>
</dbReference>
<comment type="caution">
    <text evidence="4">The sequence shown here is derived from an EMBL/GenBank/DDBJ whole genome shotgun (WGS) entry which is preliminary data.</text>
</comment>